<accession>A0A835PZ87</accession>
<organism evidence="2 3">
    <name type="scientific">Vanilla planifolia</name>
    <name type="common">Vanilla</name>
    <dbReference type="NCBI Taxonomy" id="51239"/>
    <lineage>
        <taxon>Eukaryota</taxon>
        <taxon>Viridiplantae</taxon>
        <taxon>Streptophyta</taxon>
        <taxon>Embryophyta</taxon>
        <taxon>Tracheophyta</taxon>
        <taxon>Spermatophyta</taxon>
        <taxon>Magnoliopsida</taxon>
        <taxon>Liliopsida</taxon>
        <taxon>Asparagales</taxon>
        <taxon>Orchidaceae</taxon>
        <taxon>Vanilloideae</taxon>
        <taxon>Vanilleae</taxon>
        <taxon>Vanilla</taxon>
    </lineage>
</organism>
<feature type="domain" description="Chaperone DnaJ C-terminal" evidence="1">
    <location>
        <begin position="31"/>
        <end position="132"/>
    </location>
</feature>
<dbReference type="CDD" id="cd10747">
    <property type="entry name" value="DnaJ_C"/>
    <property type="match status" value="1"/>
</dbReference>
<dbReference type="EMBL" id="JADCNM010000012">
    <property type="protein sequence ID" value="KAG0459813.1"/>
    <property type="molecule type" value="Genomic_DNA"/>
</dbReference>
<dbReference type="Pfam" id="PF01556">
    <property type="entry name" value="DnaJ_C"/>
    <property type="match status" value="1"/>
</dbReference>
<reference evidence="2 3" key="1">
    <citation type="journal article" date="2020" name="Nat. Food">
        <title>A phased Vanilla planifolia genome enables genetic improvement of flavour and production.</title>
        <authorList>
            <person name="Hasing T."/>
            <person name="Tang H."/>
            <person name="Brym M."/>
            <person name="Khazi F."/>
            <person name="Huang T."/>
            <person name="Chambers A.H."/>
        </authorList>
    </citation>
    <scope>NUCLEOTIDE SEQUENCE [LARGE SCALE GENOMIC DNA]</scope>
    <source>
        <tissue evidence="2">Leaf</tissue>
    </source>
</reference>
<evidence type="ECO:0000259" key="1">
    <source>
        <dbReference type="Pfam" id="PF01556"/>
    </source>
</evidence>
<proteinExistence type="predicted"/>
<dbReference type="PANTHER" id="PTHR43096:SF10">
    <property type="entry name" value="CHAPERONE PROTEIN DNAJ A6, CHLOROPLASTIC"/>
    <property type="match status" value="1"/>
</dbReference>
<dbReference type="SUPFAM" id="SSF49493">
    <property type="entry name" value="HSP40/DnaJ peptide-binding domain"/>
    <property type="match status" value="1"/>
</dbReference>
<dbReference type="InterPro" id="IPR002939">
    <property type="entry name" value="DnaJ_C"/>
</dbReference>
<evidence type="ECO:0000313" key="3">
    <source>
        <dbReference type="Proteomes" id="UP000639772"/>
    </source>
</evidence>
<name>A0A835PZ87_VANPL</name>
<dbReference type="GO" id="GO:0042026">
    <property type="term" value="P:protein refolding"/>
    <property type="evidence" value="ECO:0007669"/>
    <property type="project" value="TreeGrafter"/>
</dbReference>
<dbReference type="AlphaFoldDB" id="A0A835PZ87"/>
<dbReference type="Proteomes" id="UP000639772">
    <property type="component" value="Chromosome 12"/>
</dbReference>
<dbReference type="Gene3D" id="2.60.260.20">
    <property type="entry name" value="Urease metallochaperone UreE, N-terminal domain"/>
    <property type="match status" value="1"/>
</dbReference>
<evidence type="ECO:0000313" key="2">
    <source>
        <dbReference type="EMBL" id="KAG0459813.1"/>
    </source>
</evidence>
<protein>
    <recommendedName>
        <fullName evidence="1">Chaperone DnaJ C-terminal domain-containing protein</fullName>
    </recommendedName>
</protein>
<dbReference type="OrthoDB" id="10256793at2759"/>
<dbReference type="InterPro" id="IPR008971">
    <property type="entry name" value="HSP40/DnaJ_pept-bd"/>
</dbReference>
<dbReference type="GO" id="GO:0051082">
    <property type="term" value="F:unfolded protein binding"/>
    <property type="evidence" value="ECO:0007669"/>
    <property type="project" value="InterPro"/>
</dbReference>
<dbReference type="PANTHER" id="PTHR43096">
    <property type="entry name" value="DNAJ HOMOLOG 1, MITOCHONDRIAL-RELATED"/>
    <property type="match status" value="1"/>
</dbReference>
<comment type="caution">
    <text evidence="2">The sequence shown here is derived from an EMBL/GenBank/DDBJ whole genome shotgun (WGS) entry which is preliminary data.</text>
</comment>
<sequence>MWRNRRVLHPLRYVRRRWTGEEKQEDKFEGSCGVDSGSRLRSVLRVMPGEEEAHRRSLCFIEVLSDPVLKRDGNNILYTCKVSYIDAILGTTIKVPTVDATVDLKIPAGTQPGTTLVMAKRGFLSWEAKYKGRPVGQGAGGDSQEVEH</sequence>
<dbReference type="GO" id="GO:0009535">
    <property type="term" value="C:chloroplast thylakoid membrane"/>
    <property type="evidence" value="ECO:0007669"/>
    <property type="project" value="TreeGrafter"/>
</dbReference>
<gene>
    <name evidence="2" type="ORF">HPP92_022941</name>
</gene>